<evidence type="ECO:0000256" key="2">
    <source>
        <dbReference type="ARBA" id="ARBA00004791"/>
    </source>
</evidence>
<dbReference type="UniPathway" id="UPA00159">
    <property type="reaction ID" value="UER00275"/>
</dbReference>
<protein>
    <recommendedName>
        <fullName evidence="5">Uridylate kinase</fullName>
        <ecNumber evidence="4">2.7.4.22</ecNumber>
    </recommendedName>
    <alternativeName>
        <fullName evidence="12">Uridine monophosphate kinase</fullName>
    </alternativeName>
</protein>
<evidence type="ECO:0000256" key="11">
    <source>
        <dbReference type="ARBA" id="ARBA00022975"/>
    </source>
</evidence>
<dbReference type="InterPro" id="IPR001048">
    <property type="entry name" value="Asp/Glu/Uridylate_kinase"/>
</dbReference>
<name>A0A532V6L7_UNCT6</name>
<dbReference type="Pfam" id="PF00696">
    <property type="entry name" value="AA_kinase"/>
    <property type="match status" value="1"/>
</dbReference>
<keyword evidence="7" id="KW-0808">Transferase</keyword>
<dbReference type="EMBL" id="NJBO01000008">
    <property type="protein sequence ID" value="TKJ42828.1"/>
    <property type="molecule type" value="Genomic_DNA"/>
</dbReference>
<keyword evidence="10" id="KW-0067">ATP-binding</keyword>
<evidence type="ECO:0000256" key="10">
    <source>
        <dbReference type="ARBA" id="ARBA00022840"/>
    </source>
</evidence>
<keyword evidence="9 15" id="KW-0418">Kinase</keyword>
<evidence type="ECO:0000256" key="8">
    <source>
        <dbReference type="ARBA" id="ARBA00022741"/>
    </source>
</evidence>
<evidence type="ECO:0000256" key="6">
    <source>
        <dbReference type="ARBA" id="ARBA00022490"/>
    </source>
</evidence>
<reference evidence="15 16" key="1">
    <citation type="submission" date="2017-06" db="EMBL/GenBank/DDBJ databases">
        <title>Novel microbial phyla capable of carbon fixation and sulfur reduction in deep-sea sediments.</title>
        <authorList>
            <person name="Huang J."/>
            <person name="Baker B."/>
            <person name="Wang Y."/>
        </authorList>
    </citation>
    <scope>NUCLEOTIDE SEQUENCE [LARGE SCALE GENOMIC DNA]</scope>
    <source>
        <strain evidence="15">B3_TA06</strain>
    </source>
</reference>
<evidence type="ECO:0000256" key="13">
    <source>
        <dbReference type="ARBA" id="ARBA00047767"/>
    </source>
</evidence>
<evidence type="ECO:0000256" key="7">
    <source>
        <dbReference type="ARBA" id="ARBA00022679"/>
    </source>
</evidence>
<comment type="pathway">
    <text evidence="2">Pyrimidine metabolism; CTP biosynthesis via de novo pathway; UDP from UMP (UMPK route): step 1/1.</text>
</comment>
<dbReference type="Proteomes" id="UP000317778">
    <property type="component" value="Unassembled WGS sequence"/>
</dbReference>
<gene>
    <name evidence="15" type="ORF">CEE36_06060</name>
</gene>
<evidence type="ECO:0000256" key="5">
    <source>
        <dbReference type="ARBA" id="ARBA00016403"/>
    </source>
</evidence>
<evidence type="ECO:0000313" key="16">
    <source>
        <dbReference type="Proteomes" id="UP000317778"/>
    </source>
</evidence>
<dbReference type="GO" id="GO:0005524">
    <property type="term" value="F:ATP binding"/>
    <property type="evidence" value="ECO:0007669"/>
    <property type="project" value="UniProtKB-KW"/>
</dbReference>
<evidence type="ECO:0000256" key="9">
    <source>
        <dbReference type="ARBA" id="ARBA00022777"/>
    </source>
</evidence>
<evidence type="ECO:0000313" key="15">
    <source>
        <dbReference type="EMBL" id="TKJ42828.1"/>
    </source>
</evidence>
<dbReference type="EC" id="2.7.4.22" evidence="4"/>
<dbReference type="GO" id="GO:0005737">
    <property type="term" value="C:cytoplasm"/>
    <property type="evidence" value="ECO:0007669"/>
    <property type="project" value="UniProtKB-SubCell"/>
</dbReference>
<dbReference type="PANTHER" id="PTHR42833:SF4">
    <property type="entry name" value="URIDYLATE KINASE PUMPKIN, CHLOROPLASTIC"/>
    <property type="match status" value="1"/>
</dbReference>
<evidence type="ECO:0000256" key="3">
    <source>
        <dbReference type="ARBA" id="ARBA00007614"/>
    </source>
</evidence>
<comment type="caution">
    <text evidence="15">The sequence shown here is derived from an EMBL/GenBank/DDBJ whole genome shotgun (WGS) entry which is preliminary data.</text>
</comment>
<keyword evidence="11" id="KW-0665">Pyrimidine biosynthesis</keyword>
<dbReference type="Gene3D" id="3.40.1160.10">
    <property type="entry name" value="Acetylglutamate kinase-like"/>
    <property type="match status" value="1"/>
</dbReference>
<keyword evidence="6" id="KW-0963">Cytoplasm</keyword>
<accession>A0A532V6L7</accession>
<comment type="catalytic activity">
    <reaction evidence="13">
        <text>UMP + ATP = UDP + ADP</text>
        <dbReference type="Rhea" id="RHEA:24400"/>
        <dbReference type="ChEBI" id="CHEBI:30616"/>
        <dbReference type="ChEBI" id="CHEBI:57865"/>
        <dbReference type="ChEBI" id="CHEBI:58223"/>
        <dbReference type="ChEBI" id="CHEBI:456216"/>
        <dbReference type="EC" id="2.7.4.22"/>
    </reaction>
</comment>
<dbReference type="GO" id="GO:0044210">
    <property type="term" value="P:'de novo' CTP biosynthetic process"/>
    <property type="evidence" value="ECO:0007669"/>
    <property type="project" value="UniProtKB-UniPathway"/>
</dbReference>
<evidence type="ECO:0000259" key="14">
    <source>
        <dbReference type="Pfam" id="PF00696"/>
    </source>
</evidence>
<dbReference type="PIRSF" id="PIRSF005650">
    <property type="entry name" value="Uridylate_kin"/>
    <property type="match status" value="1"/>
</dbReference>
<feature type="domain" description="Aspartate/glutamate/uridylate kinase" evidence="14">
    <location>
        <begin position="17"/>
        <end position="213"/>
    </location>
</feature>
<dbReference type="InterPro" id="IPR036393">
    <property type="entry name" value="AceGlu_kinase-like_sf"/>
</dbReference>
<keyword evidence="8" id="KW-0547">Nucleotide-binding</keyword>
<evidence type="ECO:0000256" key="12">
    <source>
        <dbReference type="ARBA" id="ARBA00032092"/>
    </source>
</evidence>
<proteinExistence type="inferred from homology"/>
<dbReference type="GO" id="GO:0006225">
    <property type="term" value="P:UDP biosynthetic process"/>
    <property type="evidence" value="ECO:0007669"/>
    <property type="project" value="TreeGrafter"/>
</dbReference>
<dbReference type="GO" id="GO:0033862">
    <property type="term" value="F:UMP kinase activity"/>
    <property type="evidence" value="ECO:0007669"/>
    <property type="project" value="UniProtKB-EC"/>
</dbReference>
<dbReference type="AlphaFoldDB" id="A0A532V6L7"/>
<evidence type="ECO:0000256" key="1">
    <source>
        <dbReference type="ARBA" id="ARBA00004496"/>
    </source>
</evidence>
<evidence type="ECO:0000256" key="4">
    <source>
        <dbReference type="ARBA" id="ARBA00012899"/>
    </source>
</evidence>
<dbReference type="InterPro" id="IPR011817">
    <property type="entry name" value="Uridylate_kinase"/>
</dbReference>
<comment type="similarity">
    <text evidence="3">Belongs to the UMP kinase family.</text>
</comment>
<dbReference type="PANTHER" id="PTHR42833">
    <property type="entry name" value="URIDYLATE KINASE"/>
    <property type="match status" value="1"/>
</dbReference>
<organism evidence="15 16">
    <name type="scientific">candidate division TA06 bacterium B3_TA06</name>
    <dbReference type="NCBI Taxonomy" id="2012487"/>
    <lineage>
        <taxon>Bacteria</taxon>
        <taxon>Bacteria division TA06</taxon>
    </lineage>
</organism>
<sequence length="240" mass="26006">MKKINKTSRDLKDEGLLLKLSGEVFSHAEVLDGIVGEIANLAGRVRLAVLLGGGNHVRGAWSGLSGEARVFADRMGMIGSLLNGLRLESMLRDAGICAVHMSAVSIAWVSRYDPVGARDAFNDRKLLIFSGGTGLPYFSTDTSAVLRAVEIGAHRVLKGTKVKGVYSDDPEKNQQARFFKELSYAEALAQNLAVMDQTAFSLAREYDLIVQVFDVFCPENIGRIVRGHRVGTIIKRGVGA</sequence>
<dbReference type="SUPFAM" id="SSF53633">
    <property type="entry name" value="Carbamate kinase-like"/>
    <property type="match status" value="1"/>
</dbReference>
<comment type="subcellular location">
    <subcellularLocation>
        <location evidence="1">Cytoplasm</location>
    </subcellularLocation>
</comment>